<evidence type="ECO:0000256" key="1">
    <source>
        <dbReference type="SAM" id="MobiDB-lite"/>
    </source>
</evidence>
<name>A0A951QJM3_9CYAN</name>
<feature type="compositionally biased region" description="Basic and acidic residues" evidence="1">
    <location>
        <begin position="189"/>
        <end position="202"/>
    </location>
</feature>
<comment type="caution">
    <text evidence="2">The sequence shown here is derived from an EMBL/GenBank/DDBJ whole genome shotgun (WGS) entry which is preliminary data.</text>
</comment>
<sequence length="202" mass="22519">MVNCICKICKNGLREVAENLSQSLPIERVLKSLKEDYDLDCNSYSLKRHLDLFGIPYSSISDSLPTIALEPLDEGVGNYHQPVSLDSLSLSRWGLSTDSPTDIVSFLQEKLLVLSLNQIEIVAAQQQAYLEGETYIEPSKDSIGNLQKLLSLADKFTSISLHANQQKAVQIYQAYAEQLSETSEQLALEDTKPELNQKSENP</sequence>
<reference evidence="2" key="2">
    <citation type="journal article" date="2022" name="Microbiol. Resour. Announc.">
        <title>Metagenome Sequencing to Explore Phylogenomics of Terrestrial Cyanobacteria.</title>
        <authorList>
            <person name="Ward R.D."/>
            <person name="Stajich J.E."/>
            <person name="Johansen J.R."/>
            <person name="Huntemann M."/>
            <person name="Clum A."/>
            <person name="Foster B."/>
            <person name="Foster B."/>
            <person name="Roux S."/>
            <person name="Palaniappan K."/>
            <person name="Varghese N."/>
            <person name="Mukherjee S."/>
            <person name="Reddy T.B.K."/>
            <person name="Daum C."/>
            <person name="Copeland A."/>
            <person name="Chen I.A."/>
            <person name="Ivanova N.N."/>
            <person name="Kyrpides N.C."/>
            <person name="Shapiro N."/>
            <person name="Eloe-Fadrosh E.A."/>
            <person name="Pietrasiak N."/>
        </authorList>
    </citation>
    <scope>NUCLEOTIDE SEQUENCE</scope>
    <source>
        <strain evidence="2">UHER 2000/2452</strain>
    </source>
</reference>
<proteinExistence type="predicted"/>
<dbReference type="EMBL" id="JAHHHD010000077">
    <property type="protein sequence ID" value="MBW4662448.1"/>
    <property type="molecule type" value="Genomic_DNA"/>
</dbReference>
<accession>A0A951QJM3</accession>
<dbReference type="Proteomes" id="UP000757435">
    <property type="component" value="Unassembled WGS sequence"/>
</dbReference>
<gene>
    <name evidence="2" type="ORF">KME15_27695</name>
</gene>
<feature type="region of interest" description="Disordered" evidence="1">
    <location>
        <begin position="183"/>
        <end position="202"/>
    </location>
</feature>
<evidence type="ECO:0000313" key="3">
    <source>
        <dbReference type="Proteomes" id="UP000757435"/>
    </source>
</evidence>
<evidence type="ECO:0000313" key="2">
    <source>
        <dbReference type="EMBL" id="MBW4662448.1"/>
    </source>
</evidence>
<reference evidence="2" key="1">
    <citation type="submission" date="2021-05" db="EMBL/GenBank/DDBJ databases">
        <authorList>
            <person name="Pietrasiak N."/>
            <person name="Ward R."/>
            <person name="Stajich J.E."/>
            <person name="Kurbessoian T."/>
        </authorList>
    </citation>
    <scope>NUCLEOTIDE SEQUENCE</scope>
    <source>
        <strain evidence="2">UHER 2000/2452</strain>
    </source>
</reference>
<dbReference type="AlphaFoldDB" id="A0A951QJM3"/>
<organism evidence="2 3">
    <name type="scientific">Drouetiella hepatica Uher 2000/2452</name>
    <dbReference type="NCBI Taxonomy" id="904376"/>
    <lineage>
        <taxon>Bacteria</taxon>
        <taxon>Bacillati</taxon>
        <taxon>Cyanobacteriota</taxon>
        <taxon>Cyanophyceae</taxon>
        <taxon>Oculatellales</taxon>
        <taxon>Oculatellaceae</taxon>
        <taxon>Drouetiella</taxon>
    </lineage>
</organism>
<protein>
    <submittedName>
        <fullName evidence="2">Uncharacterized protein</fullName>
    </submittedName>
</protein>